<name>A0A4Z2IX03_9TELE</name>
<dbReference type="AlphaFoldDB" id="A0A4Z2IX03"/>
<evidence type="ECO:0000256" key="1">
    <source>
        <dbReference type="SAM" id="MobiDB-lite"/>
    </source>
</evidence>
<evidence type="ECO:0000313" key="3">
    <source>
        <dbReference type="Proteomes" id="UP000314294"/>
    </source>
</evidence>
<accession>A0A4Z2IX03</accession>
<feature type="region of interest" description="Disordered" evidence="1">
    <location>
        <begin position="1"/>
        <end position="113"/>
    </location>
</feature>
<organism evidence="2 3">
    <name type="scientific">Liparis tanakae</name>
    <name type="common">Tanaka's snailfish</name>
    <dbReference type="NCBI Taxonomy" id="230148"/>
    <lineage>
        <taxon>Eukaryota</taxon>
        <taxon>Metazoa</taxon>
        <taxon>Chordata</taxon>
        <taxon>Craniata</taxon>
        <taxon>Vertebrata</taxon>
        <taxon>Euteleostomi</taxon>
        <taxon>Actinopterygii</taxon>
        <taxon>Neopterygii</taxon>
        <taxon>Teleostei</taxon>
        <taxon>Neoteleostei</taxon>
        <taxon>Acanthomorphata</taxon>
        <taxon>Eupercaria</taxon>
        <taxon>Perciformes</taxon>
        <taxon>Cottioidei</taxon>
        <taxon>Cottales</taxon>
        <taxon>Liparidae</taxon>
        <taxon>Liparis</taxon>
    </lineage>
</organism>
<proteinExistence type="predicted"/>
<dbReference type="EMBL" id="SRLO01000040">
    <property type="protein sequence ID" value="TNN82291.1"/>
    <property type="molecule type" value="Genomic_DNA"/>
</dbReference>
<feature type="compositionally biased region" description="Basic and acidic residues" evidence="1">
    <location>
        <begin position="63"/>
        <end position="92"/>
    </location>
</feature>
<gene>
    <name evidence="2" type="ORF">EYF80_007412</name>
</gene>
<keyword evidence="3" id="KW-1185">Reference proteome</keyword>
<evidence type="ECO:0000313" key="2">
    <source>
        <dbReference type="EMBL" id="TNN82291.1"/>
    </source>
</evidence>
<reference evidence="2 3" key="1">
    <citation type="submission" date="2019-03" db="EMBL/GenBank/DDBJ databases">
        <title>First draft genome of Liparis tanakae, snailfish: a comprehensive survey of snailfish specific genes.</title>
        <authorList>
            <person name="Kim W."/>
            <person name="Song I."/>
            <person name="Jeong J.-H."/>
            <person name="Kim D."/>
            <person name="Kim S."/>
            <person name="Ryu S."/>
            <person name="Song J.Y."/>
            <person name="Lee S.K."/>
        </authorList>
    </citation>
    <scope>NUCLEOTIDE SEQUENCE [LARGE SCALE GENOMIC DNA]</scope>
    <source>
        <tissue evidence="2">Muscle</tissue>
    </source>
</reference>
<comment type="caution">
    <text evidence="2">The sequence shown here is derived from an EMBL/GenBank/DDBJ whole genome shotgun (WGS) entry which is preliminary data.</text>
</comment>
<dbReference type="Proteomes" id="UP000314294">
    <property type="component" value="Unassembled WGS sequence"/>
</dbReference>
<protein>
    <submittedName>
        <fullName evidence="2">Uncharacterized protein</fullName>
    </submittedName>
</protein>
<sequence>MAQLSDGPHTGLPRLCFTYRPDGTGRYPPPRQGKERTLHKHSILQNMPTAPHAAPSFWRRRRQAAERSESVSENRSKVHSDHTRPDSAHEGTHTYGAPRTEGTYREGAALHGA</sequence>